<dbReference type="InterPro" id="IPR029149">
    <property type="entry name" value="Creatin/AminoP/Spt16_N"/>
</dbReference>
<dbReference type="Pfam" id="PF01321">
    <property type="entry name" value="Creatinase_N"/>
    <property type="match status" value="1"/>
</dbReference>
<dbReference type="EMBL" id="JBHTAT010000001">
    <property type="protein sequence ID" value="MFC7256697.1"/>
    <property type="molecule type" value="Genomic_DNA"/>
</dbReference>
<dbReference type="SUPFAM" id="SSF55920">
    <property type="entry name" value="Creatinase/aminopeptidase"/>
    <property type="match status" value="1"/>
</dbReference>
<dbReference type="Pfam" id="PF00557">
    <property type="entry name" value="Peptidase_M24"/>
    <property type="match status" value="1"/>
</dbReference>
<evidence type="ECO:0000259" key="2">
    <source>
        <dbReference type="Pfam" id="PF01321"/>
    </source>
</evidence>
<feature type="domain" description="Peptidase M24" evidence="1">
    <location>
        <begin position="177"/>
        <end position="378"/>
    </location>
</feature>
<evidence type="ECO:0000313" key="4">
    <source>
        <dbReference type="Proteomes" id="UP001596434"/>
    </source>
</evidence>
<sequence>MTFDSSEFRKRYEKARAALSETEMDAVLITNPETVEYLGAGAGLDAAWYRQFSRSIAFPTIAVVPETGDPTLIVHNVFEAVVRQATDGACTLRTYYERGSDTVQSYAPLTVDAIRESCPAAPTIGLEVGSGTTTDLKLGVPLCALREIRGSLPNAEFLDAGDVLRSLRMTKTDAEIDCIRRATAAIDATFDRVFDEIEPGMSETEVVSVCNRLVSEHGGRPVWTLACTNPFEILPRPDVTLDAGDTLFLDIGATVGGYHADYNRMAVVGDPSPEQREHNRIAASVTNTLADAVEPGLTPADIVDRCRDAYRSRGLGSRLGLTSETKIGHSIGLTLSEAPQLTGYDETTLEPGMVLCIEPAVMTDDEFFMSEQIVVVTDDGSEVISSAEQEIASIG</sequence>
<organism evidence="3 4">
    <name type="scientific">Haloplanus litoreus</name>
    <dbReference type="NCBI Taxonomy" id="767515"/>
    <lineage>
        <taxon>Archaea</taxon>
        <taxon>Methanobacteriati</taxon>
        <taxon>Methanobacteriota</taxon>
        <taxon>Stenosarchaea group</taxon>
        <taxon>Halobacteria</taxon>
        <taxon>Halobacteriales</taxon>
        <taxon>Haloferacaceae</taxon>
        <taxon>Haloplanus</taxon>
    </lineage>
</organism>
<dbReference type="CDD" id="cd01066">
    <property type="entry name" value="APP_MetAP"/>
    <property type="match status" value="1"/>
</dbReference>
<dbReference type="PANTHER" id="PTHR46112:SF2">
    <property type="entry name" value="XAA-PRO AMINOPEPTIDASE P-RELATED"/>
    <property type="match status" value="1"/>
</dbReference>
<dbReference type="PANTHER" id="PTHR46112">
    <property type="entry name" value="AMINOPEPTIDASE"/>
    <property type="match status" value="1"/>
</dbReference>
<feature type="domain" description="Creatinase N-terminal" evidence="2">
    <location>
        <begin position="11"/>
        <end position="169"/>
    </location>
</feature>
<evidence type="ECO:0000313" key="3">
    <source>
        <dbReference type="EMBL" id="MFC7256697.1"/>
    </source>
</evidence>
<dbReference type="SUPFAM" id="SSF53092">
    <property type="entry name" value="Creatinase/prolidase N-terminal domain"/>
    <property type="match status" value="1"/>
</dbReference>
<protein>
    <submittedName>
        <fullName evidence="3">M24 family metallopeptidase</fullName>
    </submittedName>
</protein>
<accession>A0ABD6A262</accession>
<dbReference type="Gene3D" id="3.90.230.10">
    <property type="entry name" value="Creatinase/methionine aminopeptidase superfamily"/>
    <property type="match status" value="1"/>
</dbReference>
<reference evidence="3 4" key="1">
    <citation type="journal article" date="2019" name="Int. J. Syst. Evol. Microbiol.">
        <title>The Global Catalogue of Microorganisms (GCM) 10K type strain sequencing project: providing services to taxonomists for standard genome sequencing and annotation.</title>
        <authorList>
            <consortium name="The Broad Institute Genomics Platform"/>
            <consortium name="The Broad Institute Genome Sequencing Center for Infectious Disease"/>
            <person name="Wu L."/>
            <person name="Ma J."/>
        </authorList>
    </citation>
    <scope>NUCLEOTIDE SEQUENCE [LARGE SCALE GENOMIC DNA]</scope>
    <source>
        <strain evidence="3 4">GX21</strain>
    </source>
</reference>
<dbReference type="GeneID" id="96955091"/>
<dbReference type="InterPro" id="IPR000994">
    <property type="entry name" value="Pept_M24"/>
</dbReference>
<gene>
    <name evidence="3" type="ORF">ACFQKE_15535</name>
</gene>
<dbReference type="Gene3D" id="3.40.350.10">
    <property type="entry name" value="Creatinase/prolidase N-terminal domain"/>
    <property type="match status" value="1"/>
</dbReference>
<proteinExistence type="predicted"/>
<dbReference type="InterPro" id="IPR050659">
    <property type="entry name" value="Peptidase_M24B"/>
</dbReference>
<dbReference type="Proteomes" id="UP001596434">
    <property type="component" value="Unassembled WGS sequence"/>
</dbReference>
<keyword evidence="4" id="KW-1185">Reference proteome</keyword>
<dbReference type="AlphaFoldDB" id="A0ABD6A262"/>
<name>A0ABD6A262_9EURY</name>
<comment type="caution">
    <text evidence="3">The sequence shown here is derived from an EMBL/GenBank/DDBJ whole genome shotgun (WGS) entry which is preliminary data.</text>
</comment>
<dbReference type="InterPro" id="IPR036005">
    <property type="entry name" value="Creatinase/aminopeptidase-like"/>
</dbReference>
<dbReference type="InterPro" id="IPR001714">
    <property type="entry name" value="Pept_M24_MAP"/>
</dbReference>
<dbReference type="RefSeq" id="WP_379705928.1">
    <property type="nucleotide sequence ID" value="NZ_JBHTAT010000001.1"/>
</dbReference>
<dbReference type="PRINTS" id="PR00599">
    <property type="entry name" value="MAPEPTIDASE"/>
</dbReference>
<evidence type="ECO:0000259" key="1">
    <source>
        <dbReference type="Pfam" id="PF00557"/>
    </source>
</evidence>
<dbReference type="InterPro" id="IPR000587">
    <property type="entry name" value="Creatinase_N"/>
</dbReference>